<dbReference type="SMR" id="A0A067DSG7"/>
<name>A0A067DSG7_CITSI</name>
<keyword evidence="5" id="KW-1185">Reference proteome</keyword>
<dbReference type="GO" id="GO:0046872">
    <property type="term" value="F:metal ion binding"/>
    <property type="evidence" value="ECO:0007669"/>
    <property type="project" value="UniProtKB-KW"/>
</dbReference>
<organism evidence="4 5">
    <name type="scientific">Citrus sinensis</name>
    <name type="common">Sweet orange</name>
    <name type="synonym">Citrus aurantium var. sinensis</name>
    <dbReference type="NCBI Taxonomy" id="2711"/>
    <lineage>
        <taxon>Eukaryota</taxon>
        <taxon>Viridiplantae</taxon>
        <taxon>Streptophyta</taxon>
        <taxon>Embryophyta</taxon>
        <taxon>Tracheophyta</taxon>
        <taxon>Spermatophyta</taxon>
        <taxon>Magnoliopsida</taxon>
        <taxon>eudicotyledons</taxon>
        <taxon>Gunneridae</taxon>
        <taxon>Pentapetalae</taxon>
        <taxon>rosids</taxon>
        <taxon>malvids</taxon>
        <taxon>Sapindales</taxon>
        <taxon>Rutaceae</taxon>
        <taxon>Aurantioideae</taxon>
        <taxon>Citrus</taxon>
    </lineage>
</organism>
<dbReference type="SUPFAM" id="SSF51197">
    <property type="entry name" value="Clavaminate synthase-like"/>
    <property type="match status" value="1"/>
</dbReference>
<dbReference type="InterPro" id="IPR044861">
    <property type="entry name" value="IPNS-like_FE2OG_OXY"/>
</dbReference>
<feature type="domain" description="Fe2OG dioxygenase" evidence="3">
    <location>
        <begin position="4"/>
        <end position="99"/>
    </location>
</feature>
<dbReference type="InterPro" id="IPR027443">
    <property type="entry name" value="IPNS-like_sf"/>
</dbReference>
<dbReference type="Proteomes" id="UP000027120">
    <property type="component" value="Unassembled WGS sequence"/>
</dbReference>
<accession>A0A067DSG7</accession>
<dbReference type="Pfam" id="PF03171">
    <property type="entry name" value="2OG-FeII_Oxy"/>
    <property type="match status" value="1"/>
</dbReference>
<protein>
    <recommendedName>
        <fullName evidence="3">Fe2OG dioxygenase domain-containing protein</fullName>
    </recommendedName>
</protein>
<reference evidence="4 5" key="1">
    <citation type="submission" date="2014-04" db="EMBL/GenBank/DDBJ databases">
        <authorList>
            <consortium name="International Citrus Genome Consortium"/>
            <person name="Gmitter F."/>
            <person name="Chen C."/>
            <person name="Farmerie W."/>
            <person name="Harkins T."/>
            <person name="Desany B."/>
            <person name="Mohiuddin M."/>
            <person name="Kodira C."/>
            <person name="Borodovsky M."/>
            <person name="Lomsadze A."/>
            <person name="Burns P."/>
            <person name="Jenkins J."/>
            <person name="Prochnik S."/>
            <person name="Shu S."/>
            <person name="Chapman J."/>
            <person name="Pitluck S."/>
            <person name="Schmutz J."/>
            <person name="Rokhsar D."/>
        </authorList>
    </citation>
    <scope>NUCLEOTIDE SEQUENCE</scope>
</reference>
<evidence type="ECO:0000313" key="5">
    <source>
        <dbReference type="Proteomes" id="UP000027120"/>
    </source>
</evidence>
<keyword evidence="1" id="KW-0479">Metal-binding</keyword>
<evidence type="ECO:0000313" key="4">
    <source>
        <dbReference type="EMBL" id="KDO41541.1"/>
    </source>
</evidence>
<sequence length="129" mass="14634">MKLEPLAMNPISQMGKPEKVIRLTPHSDGSTLTILLQVCEVEGLQIKKDGKWTSVSPLRNAFIVNIGDMFEVLTISINQWELPSASQERISISTFYKARYEEHPASSLISEETPALFRRVTVEEYLRGR</sequence>
<evidence type="ECO:0000259" key="3">
    <source>
        <dbReference type="PROSITE" id="PS51471"/>
    </source>
</evidence>
<dbReference type="InterPro" id="IPR050295">
    <property type="entry name" value="Plant_2OG-oxidoreductases"/>
</dbReference>
<evidence type="ECO:0000256" key="2">
    <source>
        <dbReference type="ARBA" id="ARBA00023004"/>
    </source>
</evidence>
<dbReference type="PROSITE" id="PS51471">
    <property type="entry name" value="FE2OG_OXY"/>
    <property type="match status" value="1"/>
</dbReference>
<proteinExistence type="predicted"/>
<gene>
    <name evidence="4" type="ORF">CISIN_1g038619mg</name>
</gene>
<dbReference type="AlphaFoldDB" id="A0A067DSG7"/>
<dbReference type="Gene3D" id="2.60.120.330">
    <property type="entry name" value="B-lactam Antibiotic, Isopenicillin N Synthase, Chain"/>
    <property type="match status" value="1"/>
</dbReference>
<dbReference type="PANTHER" id="PTHR47991">
    <property type="entry name" value="OXOGLUTARATE/IRON-DEPENDENT DIOXYGENASE"/>
    <property type="match status" value="1"/>
</dbReference>
<keyword evidence="2" id="KW-0408">Iron</keyword>
<dbReference type="EMBL" id="KK785611">
    <property type="protein sequence ID" value="KDO41541.1"/>
    <property type="molecule type" value="Genomic_DNA"/>
</dbReference>
<evidence type="ECO:0000256" key="1">
    <source>
        <dbReference type="ARBA" id="ARBA00022723"/>
    </source>
</evidence>
<dbReference type="InterPro" id="IPR005123">
    <property type="entry name" value="Oxoglu/Fe-dep_dioxygenase_dom"/>
</dbReference>